<evidence type="ECO:0000313" key="2">
    <source>
        <dbReference type="EMBL" id="BAC50479.1"/>
    </source>
</evidence>
<reference evidence="3" key="1">
    <citation type="journal article" date="2002" name="DNA Res.">
        <title>Complete genomic sequence of nitrogen-fixing symbiotic bacterium Bradyrhizobium japonicum USDA110.</title>
        <authorList>
            <person name="Kaneko T."/>
            <person name="Nakamura Y."/>
            <person name="Sato S."/>
            <person name="Minamisawa K."/>
            <person name="Uchiumi T."/>
            <person name="Sasamoto S."/>
            <person name="Watanabe A."/>
            <person name="Idesawa K."/>
            <person name="Iriguchi M."/>
            <person name="Kawashima K."/>
            <person name="Kohara M."/>
            <person name="Matsumoto M."/>
            <person name="Shimpo S."/>
            <person name="Tsuruoka H."/>
            <person name="Wada T."/>
            <person name="Yamada M."/>
            <person name="Tabata S."/>
        </authorList>
    </citation>
    <scope>NUCLEOTIDE SEQUENCE [LARGE SCALE GENOMIC DNA]</scope>
    <source>
        <strain evidence="3">JCM 10833 / BCRC 13528 / IAM 13628 / NBRC 14792 / USDA 110</strain>
    </source>
</reference>
<feature type="region of interest" description="Disordered" evidence="1">
    <location>
        <begin position="46"/>
        <end position="69"/>
    </location>
</feature>
<keyword evidence="3" id="KW-1185">Reference proteome</keyword>
<dbReference type="Proteomes" id="UP000002526">
    <property type="component" value="Chromosome"/>
</dbReference>
<dbReference type="InParanoid" id="Q89JQ8"/>
<accession>Q89JQ8</accession>
<name>Q89JQ8_BRADU</name>
<protein>
    <submittedName>
        <fullName evidence="2">Blr5214 protein</fullName>
    </submittedName>
</protein>
<dbReference type="Gene3D" id="3.90.1680.20">
    <property type="match status" value="1"/>
</dbReference>
<proteinExistence type="predicted"/>
<organism evidence="2 3">
    <name type="scientific">Bradyrhizobium diazoefficiens (strain JCM 10833 / BCRC 13528 / IAM 13628 / NBRC 14792 / USDA 110)</name>
    <dbReference type="NCBI Taxonomy" id="224911"/>
    <lineage>
        <taxon>Bacteria</taxon>
        <taxon>Pseudomonadati</taxon>
        <taxon>Pseudomonadota</taxon>
        <taxon>Alphaproteobacteria</taxon>
        <taxon>Hyphomicrobiales</taxon>
        <taxon>Nitrobacteraceae</taxon>
        <taxon>Bradyrhizobium</taxon>
    </lineage>
</organism>
<evidence type="ECO:0000313" key="3">
    <source>
        <dbReference type="Proteomes" id="UP000002526"/>
    </source>
</evidence>
<dbReference type="KEGG" id="bja:blr5214"/>
<dbReference type="EMBL" id="BA000040">
    <property type="protein sequence ID" value="BAC50479.1"/>
    <property type="molecule type" value="Genomic_DNA"/>
</dbReference>
<dbReference type="EnsemblBacteria" id="BAC50479">
    <property type="protein sequence ID" value="BAC50479"/>
    <property type="gene ID" value="BAC50479"/>
</dbReference>
<dbReference type="OrthoDB" id="9885930at2"/>
<gene>
    <name evidence="2" type="ordered locus">blr5214</name>
</gene>
<dbReference type="HOGENOM" id="CLU_1560012_0_0_5"/>
<dbReference type="AlphaFoldDB" id="Q89JQ8"/>
<evidence type="ECO:0000256" key="1">
    <source>
        <dbReference type="SAM" id="MobiDB-lite"/>
    </source>
</evidence>
<sequence length="171" mass="18965">MTARVLALFEVVNPYVDNSPPMPYPAPMIRNTEAGSEMTLMHEGMPPPPRTGGPPVTNIRNTSQPQERLAQASEPLLQLGGLQTKSRAERNRRDPSRIRQGRRLLLFDNGRAAATNSAFLADFGLLDAVFSFHAGLEGHRTDLRHDFLVRRTCGGNRALMARTLYDVVLIC</sequence>